<dbReference type="EMBL" id="FOXA01000014">
    <property type="protein sequence ID" value="SFP84569.1"/>
    <property type="molecule type" value="Genomic_DNA"/>
</dbReference>
<feature type="transmembrane region" description="Helical" evidence="1">
    <location>
        <begin position="46"/>
        <end position="63"/>
    </location>
</feature>
<dbReference type="STRING" id="441119.SAMN04488047_11444"/>
<keyword evidence="1" id="KW-0812">Transmembrane</keyword>
<feature type="transmembrane region" description="Helical" evidence="1">
    <location>
        <begin position="84"/>
        <end position="104"/>
    </location>
</feature>
<evidence type="ECO:0000256" key="1">
    <source>
        <dbReference type="SAM" id="Phobius"/>
    </source>
</evidence>
<dbReference type="Proteomes" id="UP000199356">
    <property type="component" value="Unassembled WGS sequence"/>
</dbReference>
<keyword evidence="1" id="KW-1133">Transmembrane helix</keyword>
<accession>A0A1I5TND9</accession>
<evidence type="ECO:0000256" key="2">
    <source>
        <dbReference type="SAM" id="SignalP"/>
    </source>
</evidence>
<evidence type="ECO:0000313" key="4">
    <source>
        <dbReference type="Proteomes" id="UP000199356"/>
    </source>
</evidence>
<sequence length="118" mass="12713">MTTSHRGWSDPGMRRTAALSLLALAALLLSAGLALAHNVTPGGAGYIQEIWGVNLIPFMYLGAKHMVTGYDHILFLAAYGHLWNTLWVILGAEAGALIAVLTISERLVTWKQVFVTPA</sequence>
<feature type="chain" id="PRO_5011499320" description="HupE / UreJ protein" evidence="2">
    <location>
        <begin position="37"/>
        <end position="118"/>
    </location>
</feature>
<proteinExistence type="predicted"/>
<keyword evidence="4" id="KW-1185">Reference proteome</keyword>
<name>A0A1I5TND9_9RHOB</name>
<gene>
    <name evidence="3" type="ORF">SAMN04488047_11444</name>
</gene>
<keyword evidence="1" id="KW-0472">Membrane</keyword>
<keyword evidence="2" id="KW-0732">Signal</keyword>
<reference evidence="3 4" key="1">
    <citation type="submission" date="2016-10" db="EMBL/GenBank/DDBJ databases">
        <authorList>
            <person name="de Groot N.N."/>
        </authorList>
    </citation>
    <scope>NUCLEOTIDE SEQUENCE [LARGE SCALE GENOMIC DNA]</scope>
    <source>
        <strain evidence="3 4">DSM 19547</strain>
    </source>
</reference>
<organism evidence="3 4">
    <name type="scientific">Tranquillimonas alkanivorans</name>
    <dbReference type="NCBI Taxonomy" id="441119"/>
    <lineage>
        <taxon>Bacteria</taxon>
        <taxon>Pseudomonadati</taxon>
        <taxon>Pseudomonadota</taxon>
        <taxon>Alphaproteobacteria</taxon>
        <taxon>Rhodobacterales</taxon>
        <taxon>Roseobacteraceae</taxon>
        <taxon>Tranquillimonas</taxon>
    </lineage>
</organism>
<evidence type="ECO:0008006" key="5">
    <source>
        <dbReference type="Google" id="ProtNLM"/>
    </source>
</evidence>
<dbReference type="AlphaFoldDB" id="A0A1I5TND9"/>
<feature type="signal peptide" evidence="2">
    <location>
        <begin position="1"/>
        <end position="36"/>
    </location>
</feature>
<evidence type="ECO:0000313" key="3">
    <source>
        <dbReference type="EMBL" id="SFP84569.1"/>
    </source>
</evidence>
<protein>
    <recommendedName>
        <fullName evidence="5">HupE / UreJ protein</fullName>
    </recommendedName>
</protein>